<dbReference type="EMBL" id="CAJNNW010002604">
    <property type="protein sequence ID" value="CAE8644486.1"/>
    <property type="molecule type" value="Genomic_DNA"/>
</dbReference>
<protein>
    <submittedName>
        <fullName evidence="1">Uncharacterized protein</fullName>
    </submittedName>
</protein>
<proteinExistence type="predicted"/>
<dbReference type="AlphaFoldDB" id="A0A813I1W9"/>
<evidence type="ECO:0000313" key="1">
    <source>
        <dbReference type="EMBL" id="CAE8644486.1"/>
    </source>
</evidence>
<gene>
    <name evidence="1" type="ORF">PGLA2088_LOCUS3098</name>
</gene>
<comment type="caution">
    <text evidence="1">The sequence shown here is derived from an EMBL/GenBank/DDBJ whole genome shotgun (WGS) entry which is preliminary data.</text>
</comment>
<sequence>RCRDEAHWVVFAGSCCAVQFRAFLGVAAGSSGPPVHQPFRSRQVCSLWRGRGAGSATTGLAGRPGA</sequence>
<name>A0A813I1W9_POLGL</name>
<dbReference type="Proteomes" id="UP000626109">
    <property type="component" value="Unassembled WGS sequence"/>
</dbReference>
<accession>A0A813I1W9</accession>
<evidence type="ECO:0000313" key="2">
    <source>
        <dbReference type="Proteomes" id="UP000626109"/>
    </source>
</evidence>
<feature type="non-terminal residue" evidence="1">
    <location>
        <position position="1"/>
    </location>
</feature>
<organism evidence="1 2">
    <name type="scientific">Polarella glacialis</name>
    <name type="common">Dinoflagellate</name>
    <dbReference type="NCBI Taxonomy" id="89957"/>
    <lineage>
        <taxon>Eukaryota</taxon>
        <taxon>Sar</taxon>
        <taxon>Alveolata</taxon>
        <taxon>Dinophyceae</taxon>
        <taxon>Suessiales</taxon>
        <taxon>Suessiaceae</taxon>
        <taxon>Polarella</taxon>
    </lineage>
</organism>
<reference evidence="1" key="1">
    <citation type="submission" date="2021-02" db="EMBL/GenBank/DDBJ databases">
        <authorList>
            <person name="Dougan E. K."/>
            <person name="Rhodes N."/>
            <person name="Thang M."/>
            <person name="Chan C."/>
        </authorList>
    </citation>
    <scope>NUCLEOTIDE SEQUENCE</scope>
</reference>